<organism evidence="2">
    <name type="scientific">Brassica cretica</name>
    <name type="common">Mustard</name>
    <dbReference type="NCBI Taxonomy" id="69181"/>
    <lineage>
        <taxon>Eukaryota</taxon>
        <taxon>Viridiplantae</taxon>
        <taxon>Streptophyta</taxon>
        <taxon>Embryophyta</taxon>
        <taxon>Tracheophyta</taxon>
        <taxon>Spermatophyta</taxon>
        <taxon>Magnoliopsida</taxon>
        <taxon>eudicotyledons</taxon>
        <taxon>Gunneridae</taxon>
        <taxon>Pentapetalae</taxon>
        <taxon>rosids</taxon>
        <taxon>malvids</taxon>
        <taxon>Brassicales</taxon>
        <taxon>Brassicaceae</taxon>
        <taxon>Brassiceae</taxon>
        <taxon>Brassica</taxon>
    </lineage>
</organism>
<dbReference type="EMBL" id="QGKY02001250">
    <property type="protein sequence ID" value="KAF2561007.1"/>
    <property type="molecule type" value="Genomic_DNA"/>
</dbReference>
<reference evidence="2" key="1">
    <citation type="submission" date="2019-12" db="EMBL/GenBank/DDBJ databases">
        <title>Genome sequencing and annotation of Brassica cretica.</title>
        <authorList>
            <person name="Studholme D.J."/>
            <person name="Sarris P.F."/>
        </authorList>
    </citation>
    <scope>NUCLEOTIDE SEQUENCE</scope>
    <source>
        <strain evidence="2">PFS-102/07</strain>
        <tissue evidence="2">Leaf</tissue>
    </source>
</reference>
<name>A0A8S9HV96_BRACR</name>
<feature type="region of interest" description="Disordered" evidence="1">
    <location>
        <begin position="1"/>
        <end position="34"/>
    </location>
</feature>
<dbReference type="AlphaFoldDB" id="A0A8S9HV96"/>
<gene>
    <name evidence="2" type="ORF">F2Q70_00017469</name>
</gene>
<evidence type="ECO:0000313" key="2">
    <source>
        <dbReference type="EMBL" id="KAF2561007.1"/>
    </source>
</evidence>
<feature type="compositionally biased region" description="Low complexity" evidence="1">
    <location>
        <begin position="14"/>
        <end position="34"/>
    </location>
</feature>
<proteinExistence type="predicted"/>
<comment type="caution">
    <text evidence="2">The sequence shown here is derived from an EMBL/GenBank/DDBJ whole genome shotgun (WGS) entry which is preliminary data.</text>
</comment>
<protein>
    <submittedName>
        <fullName evidence="2">Uncharacterized protein</fullName>
    </submittedName>
</protein>
<sequence>MYKSSPPRRDRISRPWSPLRNSGSPTSSGSTATATIFFDPPLQFVELQRRQHQRLHCQSPPSYGISPAVVSSPSCSQPPPSTESALPSRLLQVKARGATMANSWLFAIKSLNF</sequence>
<evidence type="ECO:0000256" key="1">
    <source>
        <dbReference type="SAM" id="MobiDB-lite"/>
    </source>
</evidence>
<accession>A0A8S9HV96</accession>